<reference evidence="1 2" key="1">
    <citation type="submission" date="2021-02" db="EMBL/GenBank/DDBJ databases">
        <title>Genome Streptomyces sp. RHZ10.</title>
        <authorList>
            <person name="Besaury L."/>
        </authorList>
    </citation>
    <scope>NUCLEOTIDE SEQUENCE [LARGE SCALE GENOMIC DNA]</scope>
    <source>
        <strain evidence="1 2">RHZ10</strain>
    </source>
</reference>
<comment type="caution">
    <text evidence="1">The sequence shown here is derived from an EMBL/GenBank/DDBJ whole genome shotgun (WGS) entry which is preliminary data.</text>
</comment>
<evidence type="ECO:0000313" key="1">
    <source>
        <dbReference type="EMBL" id="MBM7056955.1"/>
    </source>
</evidence>
<sequence length="67" mass="7536">MDDSSTGSGPLSDAEVAQLLDLLRRYCAHDLDQWEALQTDTPYGPVYVQMSRSLPPGEESDEMFRPF</sequence>
<name>A0ABS2I255_9ACTN</name>
<proteinExistence type="predicted"/>
<dbReference type="Proteomes" id="UP000712045">
    <property type="component" value="Unassembled WGS sequence"/>
</dbReference>
<accession>A0ABS2I255</accession>
<protein>
    <submittedName>
        <fullName evidence="1">Uncharacterized protein</fullName>
    </submittedName>
</protein>
<evidence type="ECO:0000313" key="2">
    <source>
        <dbReference type="Proteomes" id="UP000712045"/>
    </source>
</evidence>
<gene>
    <name evidence="1" type="ORF">JS521_24530</name>
</gene>
<keyword evidence="2" id="KW-1185">Reference proteome</keyword>
<dbReference type="EMBL" id="JAFEUF010000154">
    <property type="protein sequence ID" value="MBM7056955.1"/>
    <property type="molecule type" value="Genomic_DNA"/>
</dbReference>
<organism evidence="1 2">
    <name type="scientific">Streptomyces durocortorensis</name>
    <dbReference type="NCBI Taxonomy" id="2811104"/>
    <lineage>
        <taxon>Bacteria</taxon>
        <taxon>Bacillati</taxon>
        <taxon>Actinomycetota</taxon>
        <taxon>Actinomycetes</taxon>
        <taxon>Kitasatosporales</taxon>
        <taxon>Streptomycetaceae</taxon>
        <taxon>Streptomyces</taxon>
    </lineage>
</organism>
<dbReference type="RefSeq" id="WP_205085110.1">
    <property type="nucleotide sequence ID" value="NZ_JAFEUF010000154.1"/>
</dbReference>